<evidence type="ECO:0000313" key="2">
    <source>
        <dbReference type="EMBL" id="OXM53755.1"/>
    </source>
</evidence>
<keyword evidence="3" id="KW-1185">Reference proteome</keyword>
<comment type="caution">
    <text evidence="2">The sequence shown here is derived from an EMBL/GenBank/DDBJ whole genome shotgun (WGS) entry which is preliminary data.</text>
</comment>
<feature type="region of interest" description="Disordered" evidence="1">
    <location>
        <begin position="1"/>
        <end position="34"/>
    </location>
</feature>
<evidence type="ECO:0000256" key="1">
    <source>
        <dbReference type="SAM" id="MobiDB-lite"/>
    </source>
</evidence>
<evidence type="ECO:0000313" key="3">
    <source>
        <dbReference type="Proteomes" id="UP000215223"/>
    </source>
</evidence>
<protein>
    <submittedName>
        <fullName evidence="2">Uncharacterized protein</fullName>
    </submittedName>
</protein>
<proteinExistence type="predicted"/>
<reference evidence="2 3" key="1">
    <citation type="submission" date="2017-07" db="EMBL/GenBank/DDBJ databases">
        <title>Amycolatopsis thailandensis Genome sequencing and assembly.</title>
        <authorList>
            <person name="Kaur N."/>
            <person name="Mayilraj S."/>
        </authorList>
    </citation>
    <scope>NUCLEOTIDE SEQUENCE [LARGE SCALE GENOMIC DNA]</scope>
    <source>
        <strain evidence="2 3">JCM 16380</strain>
    </source>
</reference>
<sequence>MKLRRGRNIRPNHEPPRPPRAEPRTVEQLSPEEAERVGKAAYYGGTDCHDGRGGVIAWAKLTDARREYYIGIAACVLTEDSYIRQEEIVLRGGR</sequence>
<feature type="compositionally biased region" description="Basic residues" evidence="1">
    <location>
        <begin position="1"/>
        <end position="10"/>
    </location>
</feature>
<dbReference type="RefSeq" id="WP_093935625.1">
    <property type="nucleotide sequence ID" value="NZ_NMQT01000073.1"/>
</dbReference>
<gene>
    <name evidence="2" type="ORF">CFP71_21320</name>
</gene>
<dbReference type="Proteomes" id="UP000215223">
    <property type="component" value="Unassembled WGS sequence"/>
</dbReference>
<dbReference type="AlphaFoldDB" id="A0A229S4N0"/>
<feature type="compositionally biased region" description="Basic and acidic residues" evidence="1">
    <location>
        <begin position="11"/>
        <end position="25"/>
    </location>
</feature>
<organism evidence="2 3">
    <name type="scientific">Amycolatopsis thailandensis</name>
    <dbReference type="NCBI Taxonomy" id="589330"/>
    <lineage>
        <taxon>Bacteria</taxon>
        <taxon>Bacillati</taxon>
        <taxon>Actinomycetota</taxon>
        <taxon>Actinomycetes</taxon>
        <taxon>Pseudonocardiales</taxon>
        <taxon>Pseudonocardiaceae</taxon>
        <taxon>Amycolatopsis</taxon>
    </lineage>
</organism>
<dbReference type="OrthoDB" id="3637703at2"/>
<name>A0A229S4N0_9PSEU</name>
<dbReference type="EMBL" id="NMQT01000073">
    <property type="protein sequence ID" value="OXM53755.1"/>
    <property type="molecule type" value="Genomic_DNA"/>
</dbReference>
<accession>A0A229S4N0</accession>